<evidence type="ECO:0008006" key="6">
    <source>
        <dbReference type="Google" id="ProtNLM"/>
    </source>
</evidence>
<feature type="compositionally biased region" description="Low complexity" evidence="3">
    <location>
        <begin position="160"/>
        <end position="171"/>
    </location>
</feature>
<accession>A0A1E7FGA3</accession>
<dbReference type="OrthoDB" id="2423701at2759"/>
<dbReference type="InParanoid" id="A0A1E7FGA3"/>
<feature type="compositionally biased region" description="Basic and acidic residues" evidence="3">
    <location>
        <begin position="213"/>
        <end position="227"/>
    </location>
</feature>
<keyword evidence="1" id="KW-0677">Repeat</keyword>
<dbReference type="GO" id="GO:0051879">
    <property type="term" value="F:Hsp90 protein binding"/>
    <property type="evidence" value="ECO:0007669"/>
    <property type="project" value="TreeGrafter"/>
</dbReference>
<dbReference type="KEGG" id="fcy:FRACYDRAFT_237621"/>
<feature type="compositionally biased region" description="Low complexity" evidence="3">
    <location>
        <begin position="357"/>
        <end position="367"/>
    </location>
</feature>
<dbReference type="EMBL" id="KV784357">
    <property type="protein sequence ID" value="OEU17208.1"/>
    <property type="molecule type" value="Genomic_DNA"/>
</dbReference>
<evidence type="ECO:0000313" key="4">
    <source>
        <dbReference type="EMBL" id="OEU17208.1"/>
    </source>
</evidence>
<reference evidence="4 5" key="1">
    <citation type="submission" date="2016-09" db="EMBL/GenBank/DDBJ databases">
        <title>Extensive genetic diversity and differential bi-allelic expression allows diatom success in the polar Southern Ocean.</title>
        <authorList>
            <consortium name="DOE Joint Genome Institute"/>
            <person name="Mock T."/>
            <person name="Otillar R.P."/>
            <person name="Strauss J."/>
            <person name="Dupont C."/>
            <person name="Frickenhaus S."/>
            <person name="Maumus F."/>
            <person name="Mcmullan M."/>
            <person name="Sanges R."/>
            <person name="Schmutz J."/>
            <person name="Toseland A."/>
            <person name="Valas R."/>
            <person name="Veluchamy A."/>
            <person name="Ward B.J."/>
            <person name="Allen A."/>
            <person name="Barry K."/>
            <person name="Falciatore A."/>
            <person name="Ferrante M."/>
            <person name="Fortunato A.E."/>
            <person name="Gloeckner G."/>
            <person name="Gruber A."/>
            <person name="Hipkin R."/>
            <person name="Janech M."/>
            <person name="Kroth P."/>
            <person name="Leese F."/>
            <person name="Lindquist E."/>
            <person name="Lyon B.R."/>
            <person name="Martin J."/>
            <person name="Mayer C."/>
            <person name="Parker M."/>
            <person name="Quesneville H."/>
            <person name="Raymond J."/>
            <person name="Uhlig C."/>
            <person name="Valentin K.U."/>
            <person name="Worden A.Z."/>
            <person name="Armbrust E.V."/>
            <person name="Bowler C."/>
            <person name="Green B."/>
            <person name="Moulton V."/>
            <person name="Van Oosterhout C."/>
            <person name="Grigoriev I."/>
        </authorList>
    </citation>
    <scope>NUCLEOTIDE SEQUENCE [LARGE SCALE GENOMIC DNA]</scope>
    <source>
        <strain evidence="4 5">CCMP1102</strain>
    </source>
</reference>
<dbReference type="PANTHER" id="PTHR22904">
    <property type="entry name" value="TPR REPEAT CONTAINING PROTEIN"/>
    <property type="match status" value="1"/>
</dbReference>
<dbReference type="Proteomes" id="UP000095751">
    <property type="component" value="Unassembled WGS sequence"/>
</dbReference>
<evidence type="ECO:0000256" key="1">
    <source>
        <dbReference type="ARBA" id="ARBA00022737"/>
    </source>
</evidence>
<evidence type="ECO:0000256" key="2">
    <source>
        <dbReference type="ARBA" id="ARBA00022803"/>
    </source>
</evidence>
<proteinExistence type="predicted"/>
<dbReference type="Gene3D" id="1.25.40.10">
    <property type="entry name" value="Tetratricopeptide repeat domain"/>
    <property type="match status" value="1"/>
</dbReference>
<evidence type="ECO:0000313" key="5">
    <source>
        <dbReference type="Proteomes" id="UP000095751"/>
    </source>
</evidence>
<evidence type="ECO:0000256" key="3">
    <source>
        <dbReference type="SAM" id="MobiDB-lite"/>
    </source>
</evidence>
<feature type="compositionally biased region" description="Basic and acidic residues" evidence="3">
    <location>
        <begin position="312"/>
        <end position="354"/>
    </location>
</feature>
<protein>
    <recommendedName>
        <fullName evidence="6">TPR-like protein</fullName>
    </recommendedName>
</protein>
<feature type="region of interest" description="Disordered" evidence="3">
    <location>
        <begin position="152"/>
        <end position="232"/>
    </location>
</feature>
<dbReference type="PANTHER" id="PTHR22904:SF523">
    <property type="entry name" value="STRESS-INDUCED-PHOSPHOPROTEIN 1"/>
    <property type="match status" value="1"/>
</dbReference>
<dbReference type="SUPFAM" id="SSF48452">
    <property type="entry name" value="TPR-like"/>
    <property type="match status" value="1"/>
</dbReference>
<feature type="compositionally biased region" description="Polar residues" evidence="3">
    <location>
        <begin position="182"/>
        <end position="198"/>
    </location>
</feature>
<organism evidence="4 5">
    <name type="scientific">Fragilariopsis cylindrus CCMP1102</name>
    <dbReference type="NCBI Taxonomy" id="635003"/>
    <lineage>
        <taxon>Eukaryota</taxon>
        <taxon>Sar</taxon>
        <taxon>Stramenopiles</taxon>
        <taxon>Ochrophyta</taxon>
        <taxon>Bacillariophyta</taxon>
        <taxon>Bacillariophyceae</taxon>
        <taxon>Bacillariophycidae</taxon>
        <taxon>Bacillariales</taxon>
        <taxon>Bacillariaceae</taxon>
        <taxon>Fragilariopsis</taxon>
    </lineage>
</organism>
<dbReference type="AlphaFoldDB" id="A0A1E7FGA3"/>
<feature type="region of interest" description="Disordered" evidence="3">
    <location>
        <begin position="312"/>
        <end position="367"/>
    </location>
</feature>
<keyword evidence="5" id="KW-1185">Reference proteome</keyword>
<sequence>MTIIDIDGGTNNSSNTTISTDWIGWKERGTQAFNRADYDVALQAYAQATHQGSNNTGPSTLDRQILLSNMVACRLKLGGKAQAEAAVVTAKKCIALNDKWAKAHVRLGSAYIMLGGDESTYSNDACNALQLALQLSGGNNPTARDMLVQELKSRDRRHNSSSNSSSSSTPSPSAPPQHMDSQEYSSPGSASADNSNRNGARRSGDQNQTQNQDVRHNQEQHQDHEYNNIDESNSISWRERIQFQIQRGTGWYSAQSEGIQTVLKMFLLLVVLYVAFGGRFGLDYIFNNNDDNSRTSSGKYSTDNSVYEEFYRDRNQRNQQQDDRHYRQDEDYSHQQNRNHRDNYDSSSSYDRRRSSSHSSSSWWDSSGTSSLLSGQYSHMLIIGGVVFVANRLGISPYQAIFFVNMLMGRRGGGGMRRGGFGGPGMMGGFGNMRHRPGGMWR</sequence>
<name>A0A1E7FGA3_9STRA</name>
<gene>
    <name evidence="4" type="ORF">FRACYDRAFT_237621</name>
</gene>
<keyword evidence="2" id="KW-0802">TPR repeat</keyword>
<dbReference type="InterPro" id="IPR011990">
    <property type="entry name" value="TPR-like_helical_dom_sf"/>
</dbReference>